<evidence type="ECO:0000256" key="1">
    <source>
        <dbReference type="SAM" id="MobiDB-lite"/>
    </source>
</evidence>
<feature type="region of interest" description="Disordered" evidence="1">
    <location>
        <begin position="555"/>
        <end position="576"/>
    </location>
</feature>
<name>A0A427YB23_9TREE</name>
<feature type="compositionally biased region" description="Low complexity" evidence="1">
    <location>
        <begin position="11"/>
        <end position="34"/>
    </location>
</feature>
<feature type="region of interest" description="Disordered" evidence="1">
    <location>
        <begin position="135"/>
        <end position="174"/>
    </location>
</feature>
<feature type="region of interest" description="Disordered" evidence="1">
    <location>
        <begin position="1"/>
        <end position="90"/>
    </location>
</feature>
<organism evidence="2 3">
    <name type="scientific">Apiotrichum porosum</name>
    <dbReference type="NCBI Taxonomy" id="105984"/>
    <lineage>
        <taxon>Eukaryota</taxon>
        <taxon>Fungi</taxon>
        <taxon>Dikarya</taxon>
        <taxon>Basidiomycota</taxon>
        <taxon>Agaricomycotina</taxon>
        <taxon>Tremellomycetes</taxon>
        <taxon>Trichosporonales</taxon>
        <taxon>Trichosporonaceae</taxon>
        <taxon>Apiotrichum</taxon>
    </lineage>
</organism>
<proteinExistence type="predicted"/>
<feature type="region of interest" description="Disordered" evidence="1">
    <location>
        <begin position="243"/>
        <end position="318"/>
    </location>
</feature>
<feature type="compositionally biased region" description="Polar residues" evidence="1">
    <location>
        <begin position="293"/>
        <end position="303"/>
    </location>
</feature>
<accession>A0A427YB23</accession>
<comment type="caution">
    <text evidence="2">The sequence shown here is derived from an EMBL/GenBank/DDBJ whole genome shotgun (WGS) entry which is preliminary data.</text>
</comment>
<feature type="compositionally biased region" description="Acidic residues" evidence="1">
    <location>
        <begin position="75"/>
        <end position="90"/>
    </location>
</feature>
<reference evidence="2 3" key="1">
    <citation type="submission" date="2018-11" db="EMBL/GenBank/DDBJ databases">
        <title>Genome sequence of Apiotrichum porosum DSM 27194.</title>
        <authorList>
            <person name="Aliyu H."/>
            <person name="Gorte O."/>
            <person name="Ochsenreither K."/>
        </authorList>
    </citation>
    <scope>NUCLEOTIDE SEQUENCE [LARGE SCALE GENOMIC DNA]</scope>
    <source>
        <strain evidence="2 3">DSM 27194</strain>
    </source>
</reference>
<gene>
    <name evidence="2" type="ORF">EHS24_000695</name>
</gene>
<feature type="region of interest" description="Disordered" evidence="1">
    <location>
        <begin position="186"/>
        <end position="208"/>
    </location>
</feature>
<dbReference type="RefSeq" id="XP_028480375.1">
    <property type="nucleotide sequence ID" value="XM_028616518.1"/>
</dbReference>
<keyword evidence="3" id="KW-1185">Reference proteome</keyword>
<protein>
    <submittedName>
        <fullName evidence="2">Uncharacterized protein</fullName>
    </submittedName>
</protein>
<feature type="compositionally biased region" description="Acidic residues" evidence="1">
    <location>
        <begin position="260"/>
        <end position="269"/>
    </location>
</feature>
<evidence type="ECO:0000313" key="2">
    <source>
        <dbReference type="EMBL" id="RSH88167.1"/>
    </source>
</evidence>
<dbReference type="AlphaFoldDB" id="A0A427YB23"/>
<sequence>MTSTAKPRHIPPSSKTLSPPSLRPLPRSLRQNRSFVQLARLIGLTGSDNRDGSDDSGSDAGEDSPSTPGPSKHEDDEDDEANSDVDEESLMWDAQTALISHQPALAAKYYATAALPPHCSSPACLALGNLLARGSGLQQPESQDDNGTEPSSRKSSLVPESGPMSPQSPPQNSWFASFFSSASPIVQSPTVEEKPPPRLTSNGWHMPTDGKRAVRDVDGMGKAGGWLILGIGWILQHEGSRALTTPRHQTKVPVPARDDDYNDDDDDAIVFDSKNKGKARARSPMPVEPTQRIPPSNTSSATDDSFEIHTPEEDDQELSPDKKIKLLYDLLSPLVNLYRHGHIQQHDPVALPPVKASELPSALKPQGDKEKGRNVWALGSIVATKVLELPLLATPNLNKDAFMKRNGVIIMARYIRGITSSPEIAEAEFKAILRVGPCGIELLDELIRQAFRRLNIVLKMTGGTPLDPSEMESSCYLLSHRNRPLNRKMSNQSLFSLADSTMSSSLRLMTPVKSTASLASLSCDHSQIDAFSMSREATPRQVVAPQTLRAVRSLRSVQHHQDKLQRAQAPRSMSSNGPWWPSLHGWTMTPVTSTVSPVARSRTPAPAGSLSTEAKHEAKPLRSVVSSPHLNANNMPPPPPCRALPFEPTEQIARIDPELAALELASALTKHVDCSVCGASGVNFPNCRKCGLTFCSRKCRVDETGAGNGKRHICGALESRKLLPIPEVRPIAPRGVLSTGTPVAPVPKVC</sequence>
<dbReference type="Proteomes" id="UP000279236">
    <property type="component" value="Unassembled WGS sequence"/>
</dbReference>
<feature type="region of interest" description="Disordered" evidence="1">
    <location>
        <begin position="598"/>
        <end position="621"/>
    </location>
</feature>
<dbReference type="OrthoDB" id="2526979at2759"/>
<evidence type="ECO:0000313" key="3">
    <source>
        <dbReference type="Proteomes" id="UP000279236"/>
    </source>
</evidence>
<dbReference type="GeneID" id="39585238"/>
<dbReference type="EMBL" id="RSCE01000001">
    <property type="protein sequence ID" value="RSH88167.1"/>
    <property type="molecule type" value="Genomic_DNA"/>
</dbReference>